<dbReference type="EMBL" id="JAENHN010000023">
    <property type="protein sequence ID" value="MBK1810279.1"/>
    <property type="molecule type" value="Genomic_DNA"/>
</dbReference>
<dbReference type="RefSeq" id="WP_200267313.1">
    <property type="nucleotide sequence ID" value="NZ_JAENHN010000023.1"/>
</dbReference>
<keyword evidence="3" id="KW-1185">Reference proteome</keyword>
<gene>
    <name evidence="2" type="ORF">JHL18_06485</name>
</gene>
<keyword evidence="1" id="KW-1133">Transmembrane helix</keyword>
<evidence type="ECO:0000313" key="2">
    <source>
        <dbReference type="EMBL" id="MBK1810279.1"/>
    </source>
</evidence>
<organism evidence="2 3">
    <name type="scientific">Clostridium yunnanense</name>
    <dbReference type="NCBI Taxonomy" id="2800325"/>
    <lineage>
        <taxon>Bacteria</taxon>
        <taxon>Bacillati</taxon>
        <taxon>Bacillota</taxon>
        <taxon>Clostridia</taxon>
        <taxon>Eubacteriales</taxon>
        <taxon>Clostridiaceae</taxon>
        <taxon>Clostridium</taxon>
    </lineage>
</organism>
<evidence type="ECO:0000256" key="1">
    <source>
        <dbReference type="SAM" id="Phobius"/>
    </source>
</evidence>
<reference evidence="3" key="1">
    <citation type="submission" date="2021-01" db="EMBL/GenBank/DDBJ databases">
        <title>Genome public.</title>
        <authorList>
            <person name="Liu C."/>
            <person name="Sun Q."/>
        </authorList>
    </citation>
    <scope>NUCLEOTIDE SEQUENCE [LARGE SCALE GENOMIC DNA]</scope>
    <source>
        <strain evidence="3">YIM B02505</strain>
    </source>
</reference>
<comment type="caution">
    <text evidence="2">The sequence shown here is derived from an EMBL/GenBank/DDBJ whole genome shotgun (WGS) entry which is preliminary data.</text>
</comment>
<feature type="transmembrane region" description="Helical" evidence="1">
    <location>
        <begin position="6"/>
        <end position="24"/>
    </location>
</feature>
<evidence type="ECO:0000313" key="3">
    <source>
        <dbReference type="Proteomes" id="UP000596739"/>
    </source>
</evidence>
<accession>A0ABS1ELP3</accession>
<name>A0ABS1ELP3_9CLOT</name>
<keyword evidence="1" id="KW-0812">Transmembrane</keyword>
<proteinExistence type="predicted"/>
<sequence length="232" mass="26458">MKKNKIILGIFTLVFLVAVFINVVPRKGTEAKKVSVFSDAGRLEVNLALQDSLQKNGVNMFYTENYKDSSDVKLKYASVVTTEEKAMYDIYNLKEENLYSVDKKGLGKKLDYSEIKKHLNSGEDSFNNDILIFTPNTSHWFEKEKTNGKVYIYDGVGKIINSDETVTGILFESEIDNMANYDLNTINKDDNEIKDTLSILIKKSLFKKDTEEKIYSDLKKKIDDLKGDNNGK</sequence>
<dbReference type="Proteomes" id="UP000596739">
    <property type="component" value="Unassembled WGS sequence"/>
</dbReference>
<keyword evidence="1" id="KW-0472">Membrane</keyword>
<protein>
    <submittedName>
        <fullName evidence="2">Uncharacterized protein</fullName>
    </submittedName>
</protein>